<dbReference type="SUPFAM" id="SSF50978">
    <property type="entry name" value="WD40 repeat-like"/>
    <property type="match status" value="2"/>
</dbReference>
<feature type="compositionally biased region" description="Basic and acidic residues" evidence="8">
    <location>
        <begin position="52"/>
        <end position="61"/>
    </location>
</feature>
<comment type="subcellular location">
    <subcellularLocation>
        <location evidence="1">Cytoplasm</location>
    </subcellularLocation>
</comment>
<dbReference type="OrthoDB" id="5594999at2759"/>
<feature type="repeat" description="WD" evidence="7">
    <location>
        <begin position="983"/>
        <end position="1014"/>
    </location>
</feature>
<gene>
    <name evidence="9" type="ORF">BOTNAR_0013g00570</name>
</gene>
<evidence type="ECO:0000256" key="6">
    <source>
        <dbReference type="ARBA" id="ARBA00038255"/>
    </source>
</evidence>
<organism evidence="9 10">
    <name type="scientific">Botryotinia narcissicola</name>
    <dbReference type="NCBI Taxonomy" id="278944"/>
    <lineage>
        <taxon>Eukaryota</taxon>
        <taxon>Fungi</taxon>
        <taxon>Dikarya</taxon>
        <taxon>Ascomycota</taxon>
        <taxon>Pezizomycotina</taxon>
        <taxon>Leotiomycetes</taxon>
        <taxon>Helotiales</taxon>
        <taxon>Sclerotiniaceae</taxon>
        <taxon>Botryotinia</taxon>
    </lineage>
</organism>
<dbReference type="GO" id="GO:0030488">
    <property type="term" value="P:tRNA methylation"/>
    <property type="evidence" value="ECO:0007669"/>
    <property type="project" value="TreeGrafter"/>
</dbReference>
<evidence type="ECO:0000256" key="1">
    <source>
        <dbReference type="ARBA" id="ARBA00004496"/>
    </source>
</evidence>
<dbReference type="InterPro" id="IPR015943">
    <property type="entry name" value="WD40/YVTN_repeat-like_dom_sf"/>
</dbReference>
<dbReference type="InterPro" id="IPR019775">
    <property type="entry name" value="WD40_repeat_CS"/>
</dbReference>
<dbReference type="Gene3D" id="2.130.10.10">
    <property type="entry name" value="YVTN repeat-like/Quinoprotein amine dehydrogenase"/>
    <property type="match status" value="4"/>
</dbReference>
<dbReference type="PANTHER" id="PTHR14344:SF3">
    <property type="entry name" value="WD REPEAT-CONTAINING PROTEIN 6"/>
    <property type="match status" value="1"/>
</dbReference>
<dbReference type="Pfam" id="PF00400">
    <property type="entry name" value="WD40"/>
    <property type="match status" value="2"/>
</dbReference>
<evidence type="ECO:0000256" key="8">
    <source>
        <dbReference type="SAM" id="MobiDB-lite"/>
    </source>
</evidence>
<dbReference type="PANTHER" id="PTHR14344">
    <property type="entry name" value="WD REPEAT PROTEIN"/>
    <property type="match status" value="1"/>
</dbReference>
<evidence type="ECO:0000313" key="9">
    <source>
        <dbReference type="EMBL" id="TGO69283.1"/>
    </source>
</evidence>
<keyword evidence="3 7" id="KW-0853">WD repeat</keyword>
<feature type="repeat" description="WD" evidence="7">
    <location>
        <begin position="394"/>
        <end position="443"/>
    </location>
</feature>
<dbReference type="InterPro" id="IPR051973">
    <property type="entry name" value="tRNA_Anticodon_Mtase-Reg"/>
</dbReference>
<dbReference type="Proteomes" id="UP000297452">
    <property type="component" value="Unassembled WGS sequence"/>
</dbReference>
<evidence type="ECO:0000313" key="10">
    <source>
        <dbReference type="Proteomes" id="UP000297452"/>
    </source>
</evidence>
<dbReference type="PROSITE" id="PS00678">
    <property type="entry name" value="WD_REPEATS_1"/>
    <property type="match status" value="1"/>
</dbReference>
<keyword evidence="5" id="KW-0677">Repeat</keyword>
<dbReference type="PROSITE" id="PS50294">
    <property type="entry name" value="WD_REPEATS_REGION"/>
    <property type="match status" value="1"/>
</dbReference>
<name>A0A4Z1JJ38_9HELO</name>
<keyword evidence="10" id="KW-1185">Reference proteome</keyword>
<evidence type="ECO:0000256" key="5">
    <source>
        <dbReference type="ARBA" id="ARBA00022737"/>
    </source>
</evidence>
<dbReference type="PROSITE" id="PS50082">
    <property type="entry name" value="WD_REPEATS_2"/>
    <property type="match status" value="2"/>
</dbReference>
<comment type="caution">
    <text evidence="9">The sequence shown here is derived from an EMBL/GenBank/DDBJ whole genome shotgun (WGS) entry which is preliminary data.</text>
</comment>
<dbReference type="SUPFAM" id="SSF101908">
    <property type="entry name" value="Putative isomerase YbhE"/>
    <property type="match status" value="1"/>
</dbReference>
<protein>
    <submittedName>
        <fullName evidence="9">Uncharacterized protein</fullName>
    </submittedName>
</protein>
<keyword evidence="4" id="KW-0819">tRNA processing</keyword>
<proteinExistence type="inferred from homology"/>
<feature type="region of interest" description="Disordered" evidence="8">
    <location>
        <begin position="33"/>
        <end position="70"/>
    </location>
</feature>
<dbReference type="EMBL" id="PQXJ01000013">
    <property type="protein sequence ID" value="TGO69283.1"/>
    <property type="molecule type" value="Genomic_DNA"/>
</dbReference>
<evidence type="ECO:0000256" key="2">
    <source>
        <dbReference type="ARBA" id="ARBA00022490"/>
    </source>
</evidence>
<dbReference type="InterPro" id="IPR001680">
    <property type="entry name" value="WD40_rpt"/>
</dbReference>
<evidence type="ECO:0000256" key="7">
    <source>
        <dbReference type="PROSITE-ProRule" id="PRU00221"/>
    </source>
</evidence>
<dbReference type="GO" id="GO:0005737">
    <property type="term" value="C:cytoplasm"/>
    <property type="evidence" value="ECO:0007669"/>
    <property type="project" value="UniProtKB-SubCell"/>
</dbReference>
<accession>A0A4Z1JJ38</accession>
<dbReference type="SMART" id="SM00320">
    <property type="entry name" value="WD40"/>
    <property type="match status" value="10"/>
</dbReference>
<sequence>MFNLNRKHAVILSFGLGIASAVASKLYLTRGSTRDLSESARERRRNPPKNNTGDKHQRDPSGSHSSGSTIHEGLDISCTCLPVASEIINFQEVKKIMSVFEEAGENDYEGPQRHVYRGKIIERFRLGIEKLSCETLKEIYESIMEKTLQKNGARITKRSEEIDGRAAKRLHMQPRIMYIVERPALAGLIYLSHNHSLSPILAVEFYHTSTGKLLILAAEGSFLKIYDTRTSNQIGQCRVFDSQAIHGIIIRELNNGFTDDLQVVIWGGQCLTLIRKSQIEEIISQHVTSITETATSASDWVLSVAFCPWENDGCVMVTAHNAMVQATLSTEDRTIRLRQLQPSSRSMLYSASLVCENQDTVIVAAGTIFGEVIVWKCVAAEDNSTFHNEALFVFTGHEGSIFGVDISPPIMGHDGKITRLLASCSDDRTIRIWNLAEGSQNDADAMKLAADLLPRETGFGETAKPQQDSNGFNRCIAVTMGHASRIWGVKFHCPDISTFGTSPITILSFGEDSTAQQWTLELGSELQNRTKTSDVFKTSSNNLAKLTHTKTFAFHTGKHIWSAAITQTENNRNLLVTGGADGKISTYCFEEERKTNPTSMDTSSNDAVENSAMANSVEGSYYSVAFELEDVLKSVTTVETCSNEEHEQESVVSKKNKKAPKDAFNRYAFVSESDFLITTTFGRILKATIGNPVKFEEIFLPESSTPDLKSYSILKGNSNLRLCVLAGTNGKIFLYQPGLPIVQIGQVERKPSDVFIVPGNGNKSVELLVTLLGTQELTILSFNLESPGSQPLIDRRTLSLPPKFIVTGAGSCNAHLIIGSREGQIAVQDTNTNTMSTWNSPGKKDAITSIVAVPKSDPQQITSYFAITSRDGLYAIFSYDNEATPKISCVHSAAPPFGPMIEACWFQGPDLILYGFKSKSLIVWNETKQSEIMRIDCGGAHRAHAYSPFEGAQGGGSGHLIYTKASQLFLHSQKVPSHRTIKSGGHGREIKTCAIGGSPQMIATGAEDTNIRIWRYEKTYPQTQNQNPNPQTLTCLSTIQKHTAGLQHLHWHNSHYLFSSGGVEEFYIWRIQAIPGFGLGVICEASCPDPTAEQDLRIMSFDVSDIPGSNHEEMIITLAYSDSTMRTYLYSRISGWKLLVRGRYTSACLMQIGHLQVSPSELTFLTAATDGSLCIWSAPLDLSHQLRTPAEILTSPPQTSEPILISHTKIHQNAIKTLAFKYVSMSNTTPPQLVLITGGDDNAIGVTLYPISSSVPHTNPNIFQKPITILLPNAHAAAVTGLVFIPHSHLCSVDTTDSADRKKEEMYIVSSSTDQRAKTWRVGISSTFAATSTTTTAREETCPVDIEIVGDEFTAVSDIGDVGLIPGVDGNENEAKVIIVGNGMEIWGLGETK</sequence>
<keyword evidence="2" id="KW-0963">Cytoplasm</keyword>
<dbReference type="InterPro" id="IPR036322">
    <property type="entry name" value="WD40_repeat_dom_sf"/>
</dbReference>
<evidence type="ECO:0000256" key="3">
    <source>
        <dbReference type="ARBA" id="ARBA00022574"/>
    </source>
</evidence>
<dbReference type="STRING" id="278944.A0A4Z1JJ38"/>
<evidence type="ECO:0000256" key="4">
    <source>
        <dbReference type="ARBA" id="ARBA00022694"/>
    </source>
</evidence>
<comment type="similarity">
    <text evidence="6">Belongs to the WD repeat WDR6 family.</text>
</comment>
<reference evidence="9 10" key="1">
    <citation type="submission" date="2017-12" db="EMBL/GenBank/DDBJ databases">
        <title>Comparative genomics of Botrytis spp.</title>
        <authorList>
            <person name="Valero-Jimenez C.A."/>
            <person name="Tapia P."/>
            <person name="Veloso J."/>
            <person name="Silva-Moreno E."/>
            <person name="Staats M."/>
            <person name="Valdes J.H."/>
            <person name="Van Kan J.A.L."/>
        </authorList>
    </citation>
    <scope>NUCLEOTIDE SEQUENCE [LARGE SCALE GENOMIC DNA]</scope>
    <source>
        <strain evidence="9 10">MUCL2120</strain>
    </source>
</reference>